<name>A0AAE0N1W9_9PEZI</name>
<feature type="transmembrane region" description="Helical" evidence="2">
    <location>
        <begin position="219"/>
        <end position="240"/>
    </location>
</feature>
<keyword evidence="2" id="KW-0812">Transmembrane</keyword>
<evidence type="ECO:0000256" key="1">
    <source>
        <dbReference type="SAM" id="MobiDB-lite"/>
    </source>
</evidence>
<gene>
    <name evidence="3" type="ORF">B0H63DRAFT_529549</name>
</gene>
<keyword evidence="4" id="KW-1185">Reference proteome</keyword>
<keyword evidence="2" id="KW-1133">Transmembrane helix</keyword>
<dbReference type="AlphaFoldDB" id="A0AAE0N1W9"/>
<evidence type="ECO:0000256" key="2">
    <source>
        <dbReference type="SAM" id="Phobius"/>
    </source>
</evidence>
<accession>A0AAE0N1W9</accession>
<dbReference type="Proteomes" id="UP001285441">
    <property type="component" value="Unassembled WGS sequence"/>
</dbReference>
<feature type="region of interest" description="Disordered" evidence="1">
    <location>
        <begin position="91"/>
        <end position="126"/>
    </location>
</feature>
<feature type="compositionally biased region" description="Basic and acidic residues" evidence="1">
    <location>
        <begin position="91"/>
        <end position="109"/>
    </location>
</feature>
<sequence>MCCAEIRILCQLCGAEVRTEVKQITCVPHTQRNHRPAWGSAVSTMEQHVVKKYRKSTGNVCDACIDKDIYAANDVWGGEENREILRKLKREDEEKRRREAEAKREESEKAAVPAQTGQPKRDKSADRRLNALPSSLGAVSNAFCLSRTQLLQDRTLQRSSGVVVFVGLPLVVAHVMVIAAGKELAAIVVLAAAGSGQEARSWGQYEILRKLSHGPSRRLTPVIAAVVMAVVTAAVVISLIRAGVIV</sequence>
<dbReference type="EMBL" id="JAULSW010000011">
    <property type="protein sequence ID" value="KAK3367841.1"/>
    <property type="molecule type" value="Genomic_DNA"/>
</dbReference>
<evidence type="ECO:0000313" key="4">
    <source>
        <dbReference type="Proteomes" id="UP001285441"/>
    </source>
</evidence>
<keyword evidence="2" id="KW-0472">Membrane</keyword>
<protein>
    <submittedName>
        <fullName evidence="3">Uncharacterized protein</fullName>
    </submittedName>
</protein>
<feature type="transmembrane region" description="Helical" evidence="2">
    <location>
        <begin position="162"/>
        <end position="181"/>
    </location>
</feature>
<reference evidence="3" key="1">
    <citation type="journal article" date="2023" name="Mol. Phylogenet. Evol.">
        <title>Genome-scale phylogeny and comparative genomics of the fungal order Sordariales.</title>
        <authorList>
            <person name="Hensen N."/>
            <person name="Bonometti L."/>
            <person name="Westerberg I."/>
            <person name="Brannstrom I.O."/>
            <person name="Guillou S."/>
            <person name="Cros-Aarteil S."/>
            <person name="Calhoun S."/>
            <person name="Haridas S."/>
            <person name="Kuo A."/>
            <person name="Mondo S."/>
            <person name="Pangilinan J."/>
            <person name="Riley R."/>
            <person name="LaButti K."/>
            <person name="Andreopoulos B."/>
            <person name="Lipzen A."/>
            <person name="Chen C."/>
            <person name="Yan M."/>
            <person name="Daum C."/>
            <person name="Ng V."/>
            <person name="Clum A."/>
            <person name="Steindorff A."/>
            <person name="Ohm R.A."/>
            <person name="Martin F."/>
            <person name="Silar P."/>
            <person name="Natvig D.O."/>
            <person name="Lalanne C."/>
            <person name="Gautier V."/>
            <person name="Ament-Velasquez S.L."/>
            <person name="Kruys A."/>
            <person name="Hutchinson M.I."/>
            <person name="Powell A.J."/>
            <person name="Barry K."/>
            <person name="Miller A.N."/>
            <person name="Grigoriev I.V."/>
            <person name="Debuchy R."/>
            <person name="Gladieux P."/>
            <person name="Hiltunen Thoren M."/>
            <person name="Johannesson H."/>
        </authorList>
    </citation>
    <scope>NUCLEOTIDE SEQUENCE</scope>
    <source>
        <strain evidence="3">CBS 232.78</strain>
    </source>
</reference>
<reference evidence="3" key="2">
    <citation type="submission" date="2023-06" db="EMBL/GenBank/DDBJ databases">
        <authorList>
            <consortium name="Lawrence Berkeley National Laboratory"/>
            <person name="Haridas S."/>
            <person name="Hensen N."/>
            <person name="Bonometti L."/>
            <person name="Westerberg I."/>
            <person name="Brannstrom I.O."/>
            <person name="Guillou S."/>
            <person name="Cros-Aarteil S."/>
            <person name="Calhoun S."/>
            <person name="Kuo A."/>
            <person name="Mondo S."/>
            <person name="Pangilinan J."/>
            <person name="Riley R."/>
            <person name="LaButti K."/>
            <person name="Andreopoulos B."/>
            <person name="Lipzen A."/>
            <person name="Chen C."/>
            <person name="Yanf M."/>
            <person name="Daum C."/>
            <person name="Ng V."/>
            <person name="Clum A."/>
            <person name="Steindorff A."/>
            <person name="Ohm R."/>
            <person name="Martin F."/>
            <person name="Silar P."/>
            <person name="Natvig D."/>
            <person name="Lalanne C."/>
            <person name="Gautier V."/>
            <person name="Ament-velasquez S.L."/>
            <person name="Kruys A."/>
            <person name="Hutchinson M.I."/>
            <person name="Powell A.J."/>
            <person name="Barry K."/>
            <person name="Miller A.N."/>
            <person name="Grigoriev I.V."/>
            <person name="Debuchy R."/>
            <person name="Gladieux P."/>
            <person name="Thoren M.H."/>
            <person name="Johannesson H."/>
        </authorList>
    </citation>
    <scope>NUCLEOTIDE SEQUENCE</scope>
    <source>
        <strain evidence="3">CBS 232.78</strain>
    </source>
</reference>
<proteinExistence type="predicted"/>
<evidence type="ECO:0000313" key="3">
    <source>
        <dbReference type="EMBL" id="KAK3367841.1"/>
    </source>
</evidence>
<comment type="caution">
    <text evidence="3">The sequence shown here is derived from an EMBL/GenBank/DDBJ whole genome shotgun (WGS) entry which is preliminary data.</text>
</comment>
<organism evidence="3 4">
    <name type="scientific">Podospora didyma</name>
    <dbReference type="NCBI Taxonomy" id="330526"/>
    <lineage>
        <taxon>Eukaryota</taxon>
        <taxon>Fungi</taxon>
        <taxon>Dikarya</taxon>
        <taxon>Ascomycota</taxon>
        <taxon>Pezizomycotina</taxon>
        <taxon>Sordariomycetes</taxon>
        <taxon>Sordariomycetidae</taxon>
        <taxon>Sordariales</taxon>
        <taxon>Podosporaceae</taxon>
        <taxon>Podospora</taxon>
    </lineage>
</organism>